<dbReference type="PANTHER" id="PTHR43156">
    <property type="entry name" value="STAGE II SPORULATION PROTEIN E-RELATED"/>
    <property type="match status" value="1"/>
</dbReference>
<evidence type="ECO:0000313" key="4">
    <source>
        <dbReference type="EMBL" id="QDQ43258.1"/>
    </source>
</evidence>
<dbReference type="OrthoDB" id="311592at2"/>
<sequence length="413" mass="47040">MFSSIILISVLALVMGLWIYEKLLEKSLQLNLTKSEEYNQSFIQYIKSLSSQKALSEHIRSLLELVMKLISAKGLVLRLENIPERALLEPCYQLGDISLEKLKENLKGKTTKKDEKDTLFSNIEKNGISIGYFYAELKEEGNEEWLKKVIAMMISQIFFFLENHSLQHDLKEDTIRFFGEIQKGWVPNIENSLKGFKVSARSIPSSRFNGDFYDSIRIDDHHCALVLSDVATKGLSSLLISGMCRTAIRSLVDHIRSPWEILCRLNEVLYPEICGKTIISLIYLFIDEKLNTVTMARAGHEMPIFCRKGKIEKIDLPGICLGIDEGKIFNKMVKEHELKLQSGDFLLLFTDGLVEAVNKEGAFFGRERAEKIVQEMSEKDPDIVLSAIVEQLKLFCKETAPFDDVTLLALSKN</sequence>
<dbReference type="Pfam" id="PF07228">
    <property type="entry name" value="SpoIIE"/>
    <property type="match status" value="1"/>
</dbReference>
<name>A0A0C1UPV0_9BACT</name>
<accession>A0A0C1UPV0</accession>
<dbReference type="RefSeq" id="WP_039721420.1">
    <property type="nucleotide sequence ID" value="NZ_CP037899.1"/>
</dbReference>
<dbReference type="InterPro" id="IPR052016">
    <property type="entry name" value="Bact_Sigma-Reg"/>
</dbReference>
<evidence type="ECO:0000313" key="5">
    <source>
        <dbReference type="Proteomes" id="UP000031594"/>
    </source>
</evidence>
<dbReference type="EMBL" id="CP037899">
    <property type="protein sequence ID" value="QDQ43258.1"/>
    <property type="molecule type" value="Genomic_DNA"/>
</dbReference>
<dbReference type="GO" id="GO:0016791">
    <property type="term" value="F:phosphatase activity"/>
    <property type="evidence" value="ECO:0007669"/>
    <property type="project" value="TreeGrafter"/>
</dbReference>
<dbReference type="AlphaFoldDB" id="A0A0C1UPV0"/>
<dbReference type="InterPro" id="IPR036457">
    <property type="entry name" value="PPM-type-like_dom_sf"/>
</dbReference>
<evidence type="ECO:0000313" key="3">
    <source>
        <dbReference type="EMBL" id="KIE58444.1"/>
    </source>
</evidence>
<keyword evidence="5" id="KW-1185">Reference proteome</keyword>
<dbReference type="InterPro" id="IPR001932">
    <property type="entry name" value="PPM-type_phosphatase-like_dom"/>
</dbReference>
<evidence type="ECO:0000256" key="1">
    <source>
        <dbReference type="ARBA" id="ARBA00022801"/>
    </source>
</evidence>
<dbReference type="EMBL" id="JQNX01000004">
    <property type="protein sequence ID" value="KIE58444.1"/>
    <property type="molecule type" value="Genomic_DNA"/>
</dbReference>
<keyword evidence="1" id="KW-0378">Hydrolase</keyword>
<reference evidence="3 5" key="1">
    <citation type="submission" date="2014-08" db="EMBL/GenBank/DDBJ databases">
        <title>Methylacidiphilum kamchatkense strain Kam1 draft genome sequence.</title>
        <authorList>
            <person name="Birkeland N.-K."/>
            <person name="Erikstad H.A."/>
        </authorList>
    </citation>
    <scope>NUCLEOTIDE SEQUENCE [LARGE SCALE GENOMIC DNA]</scope>
    <source>
        <strain evidence="3 5">Kam1</strain>
    </source>
</reference>
<reference evidence="6" key="3">
    <citation type="submission" date="2019-03" db="EMBL/GenBank/DDBJ databases">
        <title>Complete genome of Methylacidiphilum kamchatkense Kam1.</title>
        <authorList>
            <person name="Kruse T."/>
            <person name="Murarilal Ratnadevi C."/>
            <person name="Erikstad H.-A."/>
            <person name="Birkeland N.-K."/>
        </authorList>
    </citation>
    <scope>NUCLEOTIDE SEQUENCE [LARGE SCALE GENOMIC DNA]</scope>
    <source>
        <strain evidence="6">kam1</strain>
    </source>
</reference>
<dbReference type="SUPFAM" id="SSF81606">
    <property type="entry name" value="PP2C-like"/>
    <property type="match status" value="1"/>
</dbReference>
<reference evidence="4" key="2">
    <citation type="journal article" date="2019" name="BMC Genomics">
        <title>Complete genome sequence analysis of the thermoacidophilic verrucomicrobial methanotroph 'Candidatus Methylacidiphilum kamchatkense' strain Kam1 and comparison with its closest relatives.</title>
        <authorList>
            <person name="Kruse T."/>
            <person name="Ratnadevi C.M."/>
            <person name="Erikstad H.A."/>
            <person name="Birkeland N.K."/>
        </authorList>
    </citation>
    <scope>NUCLEOTIDE SEQUENCE</scope>
    <source>
        <strain evidence="4">Kam1</strain>
    </source>
</reference>
<dbReference type="Gene3D" id="3.60.40.10">
    <property type="entry name" value="PPM-type phosphatase domain"/>
    <property type="match status" value="1"/>
</dbReference>
<dbReference type="SMART" id="SM00331">
    <property type="entry name" value="PP2C_SIG"/>
    <property type="match status" value="1"/>
</dbReference>
<proteinExistence type="predicted"/>
<dbReference type="STRING" id="1202785.A946_05975"/>
<protein>
    <submittedName>
        <fullName evidence="4">Serine phosphatase RsbU (Regulator of sigma subunit)</fullName>
    </submittedName>
    <submittedName>
        <fullName evidence="3">Serine/threonine protein phosphatase</fullName>
    </submittedName>
</protein>
<dbReference type="PANTHER" id="PTHR43156:SF2">
    <property type="entry name" value="STAGE II SPORULATION PROTEIN E"/>
    <property type="match status" value="1"/>
</dbReference>
<feature type="domain" description="PPM-type phosphatase" evidence="2">
    <location>
        <begin position="193"/>
        <end position="412"/>
    </location>
</feature>
<dbReference type="Proteomes" id="UP000031594">
    <property type="component" value="Unassembled WGS sequence"/>
</dbReference>
<dbReference type="Proteomes" id="UP000315925">
    <property type="component" value="Chromosome"/>
</dbReference>
<evidence type="ECO:0000259" key="2">
    <source>
        <dbReference type="SMART" id="SM00331"/>
    </source>
</evidence>
<gene>
    <name evidence="3" type="ORF">A946_05975</name>
    <name evidence="4" type="ORF">kam1_2050</name>
</gene>
<organism evidence="4 6">
    <name type="scientific">Methylacidiphilum kamchatkense Kam1</name>
    <dbReference type="NCBI Taxonomy" id="1202785"/>
    <lineage>
        <taxon>Bacteria</taxon>
        <taxon>Pseudomonadati</taxon>
        <taxon>Verrucomicrobiota</taxon>
        <taxon>Methylacidiphilae</taxon>
        <taxon>Methylacidiphilales</taxon>
        <taxon>Methylacidiphilaceae</taxon>
        <taxon>Methylacidiphilum (ex Ratnadevi et al. 2023)</taxon>
    </lineage>
</organism>
<evidence type="ECO:0000313" key="6">
    <source>
        <dbReference type="Proteomes" id="UP000315925"/>
    </source>
</evidence>
<dbReference type="KEGG" id="mkc:kam1_2050"/>